<evidence type="ECO:0000259" key="12">
    <source>
        <dbReference type="Pfam" id="PF01058"/>
    </source>
</evidence>
<sequence>MMQDTTPVAVVVDGQPVQLWAVEAGLACCGVEYAAATTLVGQLQAQTSIDLDAFATSDSANVLVVSGTVTTALAPYVVALYQRMGPGARVMSFGACAATGGPYWDSYAVVDGVDRLVPVDVYVPGCPPSPEALIDGLRTLLLDVRA</sequence>
<dbReference type="GO" id="GO:0008137">
    <property type="term" value="F:NADH dehydrogenase (ubiquinone) activity"/>
    <property type="evidence" value="ECO:0007669"/>
    <property type="project" value="InterPro"/>
</dbReference>
<dbReference type="GO" id="GO:0045271">
    <property type="term" value="C:respiratory chain complex I"/>
    <property type="evidence" value="ECO:0007669"/>
    <property type="project" value="TreeGrafter"/>
</dbReference>
<dbReference type="GO" id="GO:0051539">
    <property type="term" value="F:4 iron, 4 sulfur cluster binding"/>
    <property type="evidence" value="ECO:0007669"/>
    <property type="project" value="UniProtKB-KW"/>
</dbReference>
<evidence type="ECO:0000256" key="7">
    <source>
        <dbReference type="ARBA" id="ARBA00023004"/>
    </source>
</evidence>
<evidence type="ECO:0000256" key="4">
    <source>
        <dbReference type="ARBA" id="ARBA00022485"/>
    </source>
</evidence>
<dbReference type="GO" id="GO:0015990">
    <property type="term" value="P:electron transport coupled proton transport"/>
    <property type="evidence" value="ECO:0007669"/>
    <property type="project" value="TreeGrafter"/>
</dbReference>
<dbReference type="PANTHER" id="PTHR11995:SF33">
    <property type="entry name" value="NADH-QUINONE OXIDOREDUCTASE SUBUNIT B 2"/>
    <property type="match status" value="1"/>
</dbReference>
<keyword evidence="6" id="KW-1278">Translocase</keyword>
<keyword evidence="3" id="KW-1003">Cell membrane</keyword>
<keyword evidence="8" id="KW-0411">Iron-sulfur</keyword>
<feature type="transmembrane region" description="Helical" evidence="11">
    <location>
        <begin position="60"/>
        <end position="81"/>
    </location>
</feature>
<keyword evidence="7" id="KW-0408">Iron</keyword>
<evidence type="ECO:0000256" key="9">
    <source>
        <dbReference type="ARBA" id="ARBA00023027"/>
    </source>
</evidence>
<dbReference type="SUPFAM" id="SSF56770">
    <property type="entry name" value="HydA/Nqo6-like"/>
    <property type="match status" value="1"/>
</dbReference>
<keyword evidence="11" id="KW-1133">Transmembrane helix</keyword>
<evidence type="ECO:0000256" key="2">
    <source>
        <dbReference type="ARBA" id="ARBA00022448"/>
    </source>
</evidence>
<dbReference type="PANTHER" id="PTHR11995">
    <property type="entry name" value="NADH DEHYDROGENASE"/>
    <property type="match status" value="1"/>
</dbReference>
<dbReference type="NCBIfam" id="NF005012">
    <property type="entry name" value="PRK06411.1"/>
    <property type="match status" value="1"/>
</dbReference>
<accession>A0A6J6C8T8</accession>
<dbReference type="EMBL" id="CAEZSO010000149">
    <property type="protein sequence ID" value="CAB4546999.1"/>
    <property type="molecule type" value="Genomic_DNA"/>
</dbReference>
<organism evidence="13">
    <name type="scientific">freshwater metagenome</name>
    <dbReference type="NCBI Taxonomy" id="449393"/>
    <lineage>
        <taxon>unclassified sequences</taxon>
        <taxon>metagenomes</taxon>
        <taxon>ecological metagenomes</taxon>
    </lineage>
</organism>
<evidence type="ECO:0000256" key="5">
    <source>
        <dbReference type="ARBA" id="ARBA00022723"/>
    </source>
</evidence>
<dbReference type="GO" id="GO:0048038">
    <property type="term" value="F:quinone binding"/>
    <property type="evidence" value="ECO:0007669"/>
    <property type="project" value="InterPro"/>
</dbReference>
<dbReference type="AlphaFoldDB" id="A0A6J6C8T8"/>
<evidence type="ECO:0000256" key="10">
    <source>
        <dbReference type="ARBA" id="ARBA00023136"/>
    </source>
</evidence>
<evidence type="ECO:0000256" key="8">
    <source>
        <dbReference type="ARBA" id="ARBA00023014"/>
    </source>
</evidence>
<reference evidence="13" key="1">
    <citation type="submission" date="2020-05" db="EMBL/GenBank/DDBJ databases">
        <authorList>
            <person name="Chiriac C."/>
            <person name="Salcher M."/>
            <person name="Ghai R."/>
            <person name="Kavagutti S V."/>
        </authorList>
    </citation>
    <scope>NUCLEOTIDE SEQUENCE</scope>
</reference>
<protein>
    <submittedName>
        <fullName evidence="13">Unannotated protein</fullName>
    </submittedName>
</protein>
<comment type="similarity">
    <text evidence="1">Belongs to the complex I 20 kDa subunit family.</text>
</comment>
<dbReference type="Gene3D" id="3.40.50.12280">
    <property type="match status" value="1"/>
</dbReference>
<dbReference type="Pfam" id="PF01058">
    <property type="entry name" value="Oxidored_q6"/>
    <property type="match status" value="1"/>
</dbReference>
<dbReference type="InterPro" id="IPR006137">
    <property type="entry name" value="NADH_UbQ_OxRdtase-like_20kDa"/>
</dbReference>
<evidence type="ECO:0000256" key="1">
    <source>
        <dbReference type="ARBA" id="ARBA00009173"/>
    </source>
</evidence>
<keyword evidence="11" id="KW-0812">Transmembrane</keyword>
<name>A0A6J6C8T8_9ZZZZ</name>
<evidence type="ECO:0000256" key="3">
    <source>
        <dbReference type="ARBA" id="ARBA00022475"/>
    </source>
</evidence>
<gene>
    <name evidence="13" type="ORF">UFOPK1446_00781</name>
</gene>
<proteinExistence type="inferred from homology"/>
<dbReference type="PROSITE" id="PS01150">
    <property type="entry name" value="COMPLEX1_20K"/>
    <property type="match status" value="1"/>
</dbReference>
<evidence type="ECO:0000256" key="11">
    <source>
        <dbReference type="SAM" id="Phobius"/>
    </source>
</evidence>
<keyword evidence="10 11" id="KW-0472">Membrane</keyword>
<keyword evidence="2" id="KW-0813">Transport</keyword>
<keyword evidence="4" id="KW-0004">4Fe-4S</keyword>
<feature type="domain" description="NADH:ubiquinone oxidoreductase-like 20kDa subunit" evidence="12">
    <location>
        <begin position="29"/>
        <end position="139"/>
    </location>
</feature>
<evidence type="ECO:0000313" key="13">
    <source>
        <dbReference type="EMBL" id="CAB4546999.1"/>
    </source>
</evidence>
<keyword evidence="5" id="KW-0479">Metal-binding</keyword>
<evidence type="ECO:0000256" key="6">
    <source>
        <dbReference type="ARBA" id="ARBA00022967"/>
    </source>
</evidence>
<dbReference type="InterPro" id="IPR006138">
    <property type="entry name" value="NADH_UQ_OxRdtase_20Kd_su"/>
</dbReference>
<dbReference type="GO" id="GO:0009060">
    <property type="term" value="P:aerobic respiration"/>
    <property type="evidence" value="ECO:0007669"/>
    <property type="project" value="TreeGrafter"/>
</dbReference>
<keyword evidence="9" id="KW-0520">NAD</keyword>
<dbReference type="GO" id="GO:0046872">
    <property type="term" value="F:metal ion binding"/>
    <property type="evidence" value="ECO:0007669"/>
    <property type="project" value="UniProtKB-KW"/>
</dbReference>